<accession>A0A1G7ZZ90</accession>
<evidence type="ECO:0000313" key="1">
    <source>
        <dbReference type="EMBL" id="SDH14029.1"/>
    </source>
</evidence>
<dbReference type="AlphaFoldDB" id="A0A1G7ZZ90"/>
<reference evidence="1 2" key="1">
    <citation type="submission" date="2016-10" db="EMBL/GenBank/DDBJ databases">
        <authorList>
            <person name="de Groot N.N."/>
        </authorList>
    </citation>
    <scope>NUCLEOTIDE SEQUENCE [LARGE SCALE GENOMIC DNA]</scope>
    <source>
        <strain evidence="1 2">CGMCC 4.3143</strain>
    </source>
</reference>
<dbReference type="STRING" id="366584.SAMN05216377_11995"/>
<sequence>MHLTSSDRDRLRGLFPDAVATRSELLALGLSASAITRSCRVGGPWRSPLRGIVVLADTEPTPRQRARVALAHAGAAAMLTGGAALRIHGLRHPVADGPQTVVLVPHEQHVTGRGFVQVVRTRRMPPLVHRDGLRLAPPARAVVDATSLHRESDAVRGLFAAAVHQRLCTPDQLAEEVASRQRPYTALAREVTAEIAEGIRSAAEAWAKRVIERSGLPAPLWNVALESADGRLIGVVDAWWEDVGLAWEIDSRAWHMSPDEHDRDTRKQSALAAEGIPVVRTRPYRLRREPEAVLAELASAHRNAARHTRTPVRATLWRPPARRA</sequence>
<evidence type="ECO:0008006" key="3">
    <source>
        <dbReference type="Google" id="ProtNLM"/>
    </source>
</evidence>
<proteinExistence type="predicted"/>
<dbReference type="OrthoDB" id="4870610at2"/>
<evidence type="ECO:0000313" key="2">
    <source>
        <dbReference type="Proteomes" id="UP000198967"/>
    </source>
</evidence>
<dbReference type="RefSeq" id="WP_093089115.1">
    <property type="nucleotide sequence ID" value="NZ_FNBE01000019.1"/>
</dbReference>
<protein>
    <recommendedName>
        <fullName evidence="3">Transcriptional regulator, AbiEi antitoxin, Type IV TA system</fullName>
    </recommendedName>
</protein>
<name>A0A1G7ZZ90_PSEOR</name>
<keyword evidence="2" id="KW-1185">Reference proteome</keyword>
<dbReference type="Proteomes" id="UP000198967">
    <property type="component" value="Unassembled WGS sequence"/>
</dbReference>
<gene>
    <name evidence="1" type="ORF">SAMN05216377_11995</name>
</gene>
<dbReference type="EMBL" id="FNBE01000019">
    <property type="protein sequence ID" value="SDH14029.1"/>
    <property type="molecule type" value="Genomic_DNA"/>
</dbReference>
<organism evidence="1 2">
    <name type="scientific">Pseudonocardia oroxyli</name>
    <dbReference type="NCBI Taxonomy" id="366584"/>
    <lineage>
        <taxon>Bacteria</taxon>
        <taxon>Bacillati</taxon>
        <taxon>Actinomycetota</taxon>
        <taxon>Actinomycetes</taxon>
        <taxon>Pseudonocardiales</taxon>
        <taxon>Pseudonocardiaceae</taxon>
        <taxon>Pseudonocardia</taxon>
    </lineage>
</organism>